<keyword evidence="2" id="KW-1003">Cell membrane</keyword>
<evidence type="ECO:0000256" key="6">
    <source>
        <dbReference type="SAM" id="Phobius"/>
    </source>
</evidence>
<gene>
    <name evidence="8" type="ORF">ACFPTO_13350</name>
</gene>
<comment type="caution">
    <text evidence="8">The sequence shown here is derived from an EMBL/GenBank/DDBJ whole genome shotgun (WGS) entry which is preliminary data.</text>
</comment>
<dbReference type="PROSITE" id="PS50850">
    <property type="entry name" value="MFS"/>
    <property type="match status" value="1"/>
</dbReference>
<dbReference type="InterPro" id="IPR050189">
    <property type="entry name" value="MFS_Efflux_Transporters"/>
</dbReference>
<dbReference type="InterPro" id="IPR020846">
    <property type="entry name" value="MFS_dom"/>
</dbReference>
<feature type="domain" description="Major facilitator superfamily (MFS) profile" evidence="7">
    <location>
        <begin position="1"/>
        <end position="394"/>
    </location>
</feature>
<feature type="transmembrane region" description="Helical" evidence="6">
    <location>
        <begin position="156"/>
        <end position="178"/>
    </location>
</feature>
<evidence type="ECO:0000256" key="2">
    <source>
        <dbReference type="ARBA" id="ARBA00022475"/>
    </source>
</evidence>
<accession>A0ABW0JA03</accession>
<comment type="subcellular location">
    <subcellularLocation>
        <location evidence="1">Cell membrane</location>
        <topology evidence="1">Multi-pass membrane protein</topology>
    </subcellularLocation>
</comment>
<evidence type="ECO:0000256" key="4">
    <source>
        <dbReference type="ARBA" id="ARBA00022989"/>
    </source>
</evidence>
<feature type="transmembrane region" description="Helical" evidence="6">
    <location>
        <begin position="340"/>
        <end position="362"/>
    </location>
</feature>
<feature type="transmembrane region" description="Helical" evidence="6">
    <location>
        <begin position="94"/>
        <end position="116"/>
    </location>
</feature>
<keyword evidence="5 6" id="KW-0472">Membrane</keyword>
<dbReference type="RefSeq" id="WP_377711816.1">
    <property type="nucleotide sequence ID" value="NZ_JBHSMP010000016.1"/>
</dbReference>
<keyword evidence="3 6" id="KW-0812">Transmembrane</keyword>
<dbReference type="InterPro" id="IPR011701">
    <property type="entry name" value="MFS"/>
</dbReference>
<organism evidence="8 9">
    <name type="scientific">Paraburkholderia denitrificans</name>
    <dbReference type="NCBI Taxonomy" id="694025"/>
    <lineage>
        <taxon>Bacteria</taxon>
        <taxon>Pseudomonadati</taxon>
        <taxon>Pseudomonadota</taxon>
        <taxon>Betaproteobacteria</taxon>
        <taxon>Burkholderiales</taxon>
        <taxon>Burkholderiaceae</taxon>
        <taxon>Paraburkholderia</taxon>
    </lineage>
</organism>
<feature type="transmembrane region" description="Helical" evidence="6">
    <location>
        <begin position="279"/>
        <end position="298"/>
    </location>
</feature>
<feature type="transmembrane region" description="Helical" evidence="6">
    <location>
        <begin position="304"/>
        <end position="328"/>
    </location>
</feature>
<feature type="transmembrane region" description="Helical" evidence="6">
    <location>
        <begin position="241"/>
        <end position="267"/>
    </location>
</feature>
<evidence type="ECO:0000256" key="3">
    <source>
        <dbReference type="ARBA" id="ARBA00022692"/>
    </source>
</evidence>
<keyword evidence="4 6" id="KW-1133">Transmembrane helix</keyword>
<feature type="transmembrane region" description="Helical" evidence="6">
    <location>
        <begin position="69"/>
        <end position="88"/>
    </location>
</feature>
<keyword evidence="9" id="KW-1185">Reference proteome</keyword>
<feature type="transmembrane region" description="Helical" evidence="6">
    <location>
        <begin position="199"/>
        <end position="221"/>
    </location>
</feature>
<name>A0ABW0JA03_9BURK</name>
<dbReference type="Gene3D" id="1.20.1250.20">
    <property type="entry name" value="MFS general substrate transporter like domains"/>
    <property type="match status" value="1"/>
</dbReference>
<evidence type="ECO:0000259" key="7">
    <source>
        <dbReference type="PROSITE" id="PS50850"/>
    </source>
</evidence>
<proteinExistence type="predicted"/>
<evidence type="ECO:0000313" key="9">
    <source>
        <dbReference type="Proteomes" id="UP001596103"/>
    </source>
</evidence>
<evidence type="ECO:0000256" key="5">
    <source>
        <dbReference type="ARBA" id="ARBA00023136"/>
    </source>
</evidence>
<reference evidence="9" key="1">
    <citation type="journal article" date="2019" name="Int. J. Syst. Evol. Microbiol.">
        <title>The Global Catalogue of Microorganisms (GCM) 10K type strain sequencing project: providing services to taxonomists for standard genome sequencing and annotation.</title>
        <authorList>
            <consortium name="The Broad Institute Genomics Platform"/>
            <consortium name="The Broad Institute Genome Sequencing Center for Infectious Disease"/>
            <person name="Wu L."/>
            <person name="Ma J."/>
        </authorList>
    </citation>
    <scope>NUCLEOTIDE SEQUENCE [LARGE SCALE GENOMIC DNA]</scope>
    <source>
        <strain evidence="9">CCUG 56042</strain>
    </source>
</reference>
<sequence length="409" mass="42330">MNRLVWLCIGRTGACMGTMAFVGALPVLRHTWHMSAGTAGTIQTAFNLSNAIALLAAAWLSDSFGAKRVYLWCTWAGTIALACFALFARSPETALVLIIFVGLTQGGSYAPALMLAADLSLPSKRGRAMGMMLAAGSFGYLLSVFFSLWATQTFGVAAGFGVCAVGVFAGTAIGQLSLAGMQPAKHTKHDSGKANAPAFRWRSTFTPVAVCLLIGYIAHCWELLGHYAWTPSLLATALEPLHLNAVTMALIVGAVVHLSGMLATTAIGTLSDRLDRSKVLVFVGGAGAACSLLMGWSIHWGPAWTVVIASIGSFFILGDSGVLSAAMTDEVPPASLGRVMGVRSVLGFGSGALAPAAFGAAFDATHQWASAYATLAAGGVAACAAAVFLSQLTARSALRERALGSNHLR</sequence>
<dbReference type="SUPFAM" id="SSF103473">
    <property type="entry name" value="MFS general substrate transporter"/>
    <property type="match status" value="1"/>
</dbReference>
<dbReference type="Pfam" id="PF07690">
    <property type="entry name" value="MFS_1"/>
    <property type="match status" value="1"/>
</dbReference>
<dbReference type="EMBL" id="JBHSMP010000016">
    <property type="protein sequence ID" value="MFC5429775.1"/>
    <property type="molecule type" value="Genomic_DNA"/>
</dbReference>
<dbReference type="Proteomes" id="UP001596103">
    <property type="component" value="Unassembled WGS sequence"/>
</dbReference>
<dbReference type="PANTHER" id="PTHR43124:SF3">
    <property type="entry name" value="CHLORAMPHENICOL EFFLUX PUMP RV0191"/>
    <property type="match status" value="1"/>
</dbReference>
<feature type="transmembrane region" description="Helical" evidence="6">
    <location>
        <begin position="368"/>
        <end position="389"/>
    </location>
</feature>
<dbReference type="InterPro" id="IPR036259">
    <property type="entry name" value="MFS_trans_sf"/>
</dbReference>
<feature type="transmembrane region" description="Helical" evidence="6">
    <location>
        <begin position="128"/>
        <end position="150"/>
    </location>
</feature>
<feature type="transmembrane region" description="Helical" evidence="6">
    <location>
        <begin position="40"/>
        <end position="60"/>
    </location>
</feature>
<dbReference type="PANTHER" id="PTHR43124">
    <property type="entry name" value="PURINE EFFLUX PUMP PBUE"/>
    <property type="match status" value="1"/>
</dbReference>
<protein>
    <submittedName>
        <fullName evidence="8">MFS transporter</fullName>
    </submittedName>
</protein>
<evidence type="ECO:0000313" key="8">
    <source>
        <dbReference type="EMBL" id="MFC5429775.1"/>
    </source>
</evidence>
<evidence type="ECO:0000256" key="1">
    <source>
        <dbReference type="ARBA" id="ARBA00004651"/>
    </source>
</evidence>